<evidence type="ECO:0000313" key="1">
    <source>
        <dbReference type="EMBL" id="JAH65035.1"/>
    </source>
</evidence>
<protein>
    <submittedName>
        <fullName evidence="1">Uncharacterized protein</fullName>
    </submittedName>
</protein>
<reference evidence="1" key="2">
    <citation type="journal article" date="2015" name="Fish Shellfish Immunol.">
        <title>Early steps in the European eel (Anguilla anguilla)-Vibrio vulnificus interaction in the gills: Role of the RtxA13 toxin.</title>
        <authorList>
            <person name="Callol A."/>
            <person name="Pajuelo D."/>
            <person name="Ebbesson L."/>
            <person name="Teles M."/>
            <person name="MacKenzie S."/>
            <person name="Amaro C."/>
        </authorList>
    </citation>
    <scope>NUCLEOTIDE SEQUENCE</scope>
</reference>
<dbReference type="AlphaFoldDB" id="A0A0E9UIE8"/>
<proteinExistence type="predicted"/>
<reference evidence="1" key="1">
    <citation type="submission" date="2014-11" db="EMBL/GenBank/DDBJ databases">
        <authorList>
            <person name="Amaro Gonzalez C."/>
        </authorList>
    </citation>
    <scope>NUCLEOTIDE SEQUENCE</scope>
</reference>
<dbReference type="EMBL" id="GBXM01043542">
    <property type="protein sequence ID" value="JAH65035.1"/>
    <property type="molecule type" value="Transcribed_RNA"/>
</dbReference>
<sequence length="58" mass="6203">MCNLSSFISVGIRLSKRGPDPAADVSSGHLKPSWSTGHKACSGVLYSIQNSPFPRPLF</sequence>
<accession>A0A0E9UIE8</accession>
<name>A0A0E9UIE8_ANGAN</name>
<organism evidence="1">
    <name type="scientific">Anguilla anguilla</name>
    <name type="common">European freshwater eel</name>
    <name type="synonym">Muraena anguilla</name>
    <dbReference type="NCBI Taxonomy" id="7936"/>
    <lineage>
        <taxon>Eukaryota</taxon>
        <taxon>Metazoa</taxon>
        <taxon>Chordata</taxon>
        <taxon>Craniata</taxon>
        <taxon>Vertebrata</taxon>
        <taxon>Euteleostomi</taxon>
        <taxon>Actinopterygii</taxon>
        <taxon>Neopterygii</taxon>
        <taxon>Teleostei</taxon>
        <taxon>Anguilliformes</taxon>
        <taxon>Anguillidae</taxon>
        <taxon>Anguilla</taxon>
    </lineage>
</organism>